<keyword evidence="3" id="KW-0238">DNA-binding</keyword>
<organism evidence="6 7">
    <name type="scientific">Methylorubrum extorquens</name>
    <name type="common">Methylobacterium dichloromethanicum</name>
    <name type="synonym">Methylobacterium extorquens</name>
    <dbReference type="NCBI Taxonomy" id="408"/>
    <lineage>
        <taxon>Bacteria</taxon>
        <taxon>Pseudomonadati</taxon>
        <taxon>Pseudomonadota</taxon>
        <taxon>Alphaproteobacteria</taxon>
        <taxon>Hyphomicrobiales</taxon>
        <taxon>Methylobacteriaceae</taxon>
        <taxon>Methylorubrum</taxon>
    </lineage>
</organism>
<dbReference type="SUPFAM" id="SSF56349">
    <property type="entry name" value="DNA breaking-rejoining enzymes"/>
    <property type="match status" value="1"/>
</dbReference>
<dbReference type="GO" id="GO:0015074">
    <property type="term" value="P:DNA integration"/>
    <property type="evidence" value="ECO:0007669"/>
    <property type="project" value="UniProtKB-KW"/>
</dbReference>
<proteinExistence type="inferred from homology"/>
<dbReference type="InterPro" id="IPR053876">
    <property type="entry name" value="Phage_int_M"/>
</dbReference>
<evidence type="ECO:0000256" key="2">
    <source>
        <dbReference type="ARBA" id="ARBA00022908"/>
    </source>
</evidence>
<dbReference type="InterPro" id="IPR011010">
    <property type="entry name" value="DNA_brk_join_enz"/>
</dbReference>
<feature type="domain" description="Tyr recombinase" evidence="5">
    <location>
        <begin position="207"/>
        <end position="400"/>
    </location>
</feature>
<dbReference type="InterPro" id="IPR038488">
    <property type="entry name" value="Integrase_DNA-bd_sf"/>
</dbReference>
<dbReference type="Gene3D" id="1.10.443.10">
    <property type="entry name" value="Intergrase catalytic core"/>
    <property type="match status" value="1"/>
</dbReference>
<dbReference type="AlphaFoldDB" id="A0A2N9ASG7"/>
<keyword evidence="4" id="KW-0233">DNA recombination</keyword>
<dbReference type="InterPro" id="IPR050808">
    <property type="entry name" value="Phage_Integrase"/>
</dbReference>
<reference evidence="7" key="1">
    <citation type="submission" date="2017-10" db="EMBL/GenBank/DDBJ databases">
        <authorList>
            <person name="Regsiter A."/>
            <person name="William W."/>
        </authorList>
    </citation>
    <scope>NUCLEOTIDE SEQUENCE [LARGE SCALE GENOMIC DNA]</scope>
</reference>
<dbReference type="PANTHER" id="PTHR30629">
    <property type="entry name" value="PROPHAGE INTEGRASE"/>
    <property type="match status" value="1"/>
</dbReference>
<dbReference type="Proteomes" id="UP000233769">
    <property type="component" value="Chromosome tk0001"/>
</dbReference>
<accession>A0A2N9ASG7</accession>
<keyword evidence="2" id="KW-0229">DNA integration</keyword>
<dbReference type="Pfam" id="PF13356">
    <property type="entry name" value="Arm-DNA-bind_3"/>
    <property type="match status" value="1"/>
</dbReference>
<evidence type="ECO:0000256" key="4">
    <source>
        <dbReference type="ARBA" id="ARBA00023172"/>
    </source>
</evidence>
<dbReference type="PROSITE" id="PS51898">
    <property type="entry name" value="TYR_RECOMBINASE"/>
    <property type="match status" value="1"/>
</dbReference>
<dbReference type="InterPro" id="IPR013762">
    <property type="entry name" value="Integrase-like_cat_sf"/>
</dbReference>
<evidence type="ECO:0000259" key="5">
    <source>
        <dbReference type="PROSITE" id="PS51898"/>
    </source>
</evidence>
<dbReference type="InterPro" id="IPR025166">
    <property type="entry name" value="Integrase_DNA_bind_dom"/>
</dbReference>
<dbReference type="GO" id="GO:0003677">
    <property type="term" value="F:DNA binding"/>
    <property type="evidence" value="ECO:0007669"/>
    <property type="project" value="UniProtKB-KW"/>
</dbReference>
<dbReference type="Gene3D" id="1.10.150.130">
    <property type="match status" value="1"/>
</dbReference>
<dbReference type="Gene3D" id="3.30.160.390">
    <property type="entry name" value="Integrase, DNA-binding domain"/>
    <property type="match status" value="1"/>
</dbReference>
<name>A0A2N9ASG7_METEX</name>
<dbReference type="EMBL" id="LT962688">
    <property type="protein sequence ID" value="SOR30305.1"/>
    <property type="molecule type" value="Genomic_DNA"/>
</dbReference>
<evidence type="ECO:0000313" key="7">
    <source>
        <dbReference type="Proteomes" id="UP000233769"/>
    </source>
</evidence>
<evidence type="ECO:0000256" key="1">
    <source>
        <dbReference type="ARBA" id="ARBA00008857"/>
    </source>
</evidence>
<dbReference type="InterPro" id="IPR002104">
    <property type="entry name" value="Integrase_catalytic"/>
</dbReference>
<dbReference type="Pfam" id="PF00589">
    <property type="entry name" value="Phage_integrase"/>
    <property type="match status" value="1"/>
</dbReference>
<gene>
    <name evidence="6" type="ORF">TK0001_3703</name>
</gene>
<evidence type="ECO:0000256" key="3">
    <source>
        <dbReference type="ARBA" id="ARBA00023125"/>
    </source>
</evidence>
<dbReference type="CDD" id="cd00801">
    <property type="entry name" value="INT_P4_C"/>
    <property type="match status" value="1"/>
</dbReference>
<evidence type="ECO:0000313" key="6">
    <source>
        <dbReference type="EMBL" id="SOR30305.1"/>
    </source>
</evidence>
<dbReference type="GO" id="GO:0006310">
    <property type="term" value="P:DNA recombination"/>
    <property type="evidence" value="ECO:0007669"/>
    <property type="project" value="UniProtKB-KW"/>
</dbReference>
<comment type="similarity">
    <text evidence="1">Belongs to the 'phage' integrase family.</text>
</comment>
<sequence>MAAKVLTVQSVERHKPDPARRLEIADAALPGFYLVVQPSGLKSWAVRYRVAGRSRKFTIGSYPLFDLGTARARAREALQMAATGRDPFVEKAAAAEAARAEPVDRIEAVVKLYVDRHLKPNGKAAYAAVMEGLLRNHVVPRWGQRRIGEIKRKDVVALCDALTDAGMSTGTNRVFTAARAMFNFALQRELIETTPFLGLKPPLAEVSRDRVLTDTEVRLIWRAAERVGFPFGPAVQMLLLTGQRRNEVTQMVRSEVVGDLWTIPATRTKNSVEHLVPLSAAAQAILGNLPRIVGEAGYVFSRSGTAPISDHSSSKRRFDAAMLAIAREDAAGEGRDPAEIMVAPWRLHDLRRTCSTGMARLKQPVHVIEAVLNHISGSRGGIAGIYNRYQYLDEKRAALEVWASQVQMITRSEVSDAA</sequence>
<dbReference type="InterPro" id="IPR010998">
    <property type="entry name" value="Integrase_recombinase_N"/>
</dbReference>
<dbReference type="Pfam" id="PF22022">
    <property type="entry name" value="Phage_int_M"/>
    <property type="match status" value="1"/>
</dbReference>
<dbReference type="PANTHER" id="PTHR30629:SF2">
    <property type="entry name" value="PROPHAGE INTEGRASE INTS-RELATED"/>
    <property type="match status" value="1"/>
</dbReference>
<protein>
    <submittedName>
        <fullName evidence="6">Integrase family protein</fullName>
    </submittedName>
</protein>